<evidence type="ECO:0000256" key="11">
    <source>
        <dbReference type="ARBA" id="ARBA00023242"/>
    </source>
</evidence>
<comment type="catalytic activity">
    <reaction evidence="18">
        <text>a 3,N(4)-etheno-2'-deoxycytidine in single-stranded DNA + 2-oxoglutarate + O2 + H2O = a 2'-deoxycytidine in single-stranded DNA + glyoxal + succinate + CO2</text>
        <dbReference type="Rhea" id="RHEA:70471"/>
        <dbReference type="Rhea" id="RHEA-COMP:12846"/>
        <dbReference type="Rhea" id="RHEA-COMP:17906"/>
        <dbReference type="ChEBI" id="CHEBI:15377"/>
        <dbReference type="ChEBI" id="CHEBI:15379"/>
        <dbReference type="ChEBI" id="CHEBI:16526"/>
        <dbReference type="ChEBI" id="CHEBI:16810"/>
        <dbReference type="ChEBI" id="CHEBI:30031"/>
        <dbReference type="ChEBI" id="CHEBI:34779"/>
        <dbReference type="ChEBI" id="CHEBI:85452"/>
        <dbReference type="ChEBI" id="CHEBI:189585"/>
    </reaction>
    <physiologicalReaction direction="left-to-right" evidence="18">
        <dbReference type="Rhea" id="RHEA:70472"/>
    </physiologicalReaction>
</comment>
<evidence type="ECO:0000256" key="7">
    <source>
        <dbReference type="ARBA" id="ARBA00022964"/>
    </source>
</evidence>
<evidence type="ECO:0000256" key="27">
    <source>
        <dbReference type="PIRSR" id="PIRSR632852-1"/>
    </source>
</evidence>
<evidence type="ECO:0000256" key="26">
    <source>
        <dbReference type="ARBA" id="ARBA00081727"/>
    </source>
</evidence>
<dbReference type="InterPro" id="IPR005123">
    <property type="entry name" value="Oxoglu/Fe-dep_dioxygenase_dom"/>
</dbReference>
<dbReference type="PANTHER" id="PTHR31573:SF1">
    <property type="entry name" value="DNA OXIDATIVE DEMETHYLASE ALKBH2"/>
    <property type="match status" value="1"/>
</dbReference>
<evidence type="ECO:0000259" key="28">
    <source>
        <dbReference type="PROSITE" id="PS51471"/>
    </source>
</evidence>
<evidence type="ECO:0000256" key="12">
    <source>
        <dbReference type="ARBA" id="ARBA00051010"/>
    </source>
</evidence>
<evidence type="ECO:0000256" key="15">
    <source>
        <dbReference type="ARBA" id="ARBA00051376"/>
    </source>
</evidence>
<comment type="catalytic activity">
    <reaction evidence="16">
        <text>a 3,N(4)-etheno-2'-deoxycytidine in double-stranded DNA + 2-oxoglutarate + O2 + H2O = a 2'-deoxycytidine in double-stranded DNA + glyoxal + succinate + CO2</text>
        <dbReference type="Rhea" id="RHEA:70467"/>
        <dbReference type="Rhea" id="RHEA-COMP:17070"/>
        <dbReference type="Rhea" id="RHEA-COMP:17905"/>
        <dbReference type="ChEBI" id="CHEBI:15377"/>
        <dbReference type="ChEBI" id="CHEBI:15379"/>
        <dbReference type="ChEBI" id="CHEBI:16526"/>
        <dbReference type="ChEBI" id="CHEBI:16810"/>
        <dbReference type="ChEBI" id="CHEBI:30031"/>
        <dbReference type="ChEBI" id="CHEBI:34779"/>
        <dbReference type="ChEBI" id="CHEBI:85452"/>
        <dbReference type="ChEBI" id="CHEBI:189585"/>
    </reaction>
    <physiologicalReaction direction="left-to-right" evidence="16">
        <dbReference type="Rhea" id="RHEA:70468"/>
    </physiologicalReaction>
</comment>
<feature type="binding site" evidence="27">
    <location>
        <begin position="98"/>
        <end position="100"/>
    </location>
    <ligand>
        <name>substrate</name>
    </ligand>
</feature>
<dbReference type="Gene3D" id="2.60.120.590">
    <property type="entry name" value="Alpha-ketoglutarate-dependent dioxygenase AlkB-like"/>
    <property type="match status" value="1"/>
</dbReference>
<evidence type="ECO:0000256" key="3">
    <source>
        <dbReference type="ARBA" id="ARBA00004642"/>
    </source>
</evidence>
<comment type="subcellular location">
    <subcellularLocation>
        <location evidence="2">Nucleus</location>
        <location evidence="2">Nucleolus</location>
    </subcellularLocation>
    <subcellularLocation>
        <location evidence="3">Nucleus</location>
        <location evidence="3">Nucleoplasm</location>
    </subcellularLocation>
</comment>
<dbReference type="GO" id="GO:0006307">
    <property type="term" value="P:DNA alkylation repair"/>
    <property type="evidence" value="ECO:0007669"/>
    <property type="project" value="UniProtKB-ARBA"/>
</dbReference>
<evidence type="ECO:0000256" key="5">
    <source>
        <dbReference type="ARBA" id="ARBA00022763"/>
    </source>
</evidence>
<keyword evidence="9" id="KW-0408">Iron</keyword>
<evidence type="ECO:0000313" key="30">
    <source>
        <dbReference type="WBParaSite" id="PSAMB.scaffold5931size10554.g27551.t1"/>
    </source>
</evidence>
<dbReference type="InterPro" id="IPR027450">
    <property type="entry name" value="AlkB-like"/>
</dbReference>
<dbReference type="EC" id="1.14.11.33" evidence="23"/>
<keyword evidence="4" id="KW-0479">Metal-binding</keyword>
<comment type="catalytic activity">
    <reaction evidence="14">
        <text>a 1,N(6)-etheno-2'-deoxyadenosine in single-stranded DNA + 2-oxoglutarate + O2 + H2O = a 2'-deoxyadenosine in single-stranded DNA + glyoxal + succinate + CO2</text>
        <dbReference type="Rhea" id="RHEA:70459"/>
        <dbReference type="Rhea" id="RHEA-COMP:17896"/>
        <dbReference type="Rhea" id="RHEA-COMP:17904"/>
        <dbReference type="ChEBI" id="CHEBI:15377"/>
        <dbReference type="ChEBI" id="CHEBI:15379"/>
        <dbReference type="ChEBI" id="CHEBI:16526"/>
        <dbReference type="ChEBI" id="CHEBI:16810"/>
        <dbReference type="ChEBI" id="CHEBI:30031"/>
        <dbReference type="ChEBI" id="CHEBI:34779"/>
        <dbReference type="ChEBI" id="CHEBI:90615"/>
        <dbReference type="ChEBI" id="CHEBI:189583"/>
    </reaction>
    <physiologicalReaction direction="left-to-right" evidence="14">
        <dbReference type="Rhea" id="RHEA:70460"/>
    </physiologicalReaction>
</comment>
<dbReference type="GO" id="GO:0005730">
    <property type="term" value="C:nucleolus"/>
    <property type="evidence" value="ECO:0007669"/>
    <property type="project" value="UniProtKB-SubCell"/>
</dbReference>
<keyword evidence="5" id="KW-0227">DNA damage</keyword>
<name>A0A914X177_9BILA</name>
<evidence type="ECO:0000256" key="16">
    <source>
        <dbReference type="ARBA" id="ARBA00051434"/>
    </source>
</evidence>
<dbReference type="GO" id="GO:0005654">
    <property type="term" value="C:nucleoplasm"/>
    <property type="evidence" value="ECO:0007669"/>
    <property type="project" value="UniProtKB-SubCell"/>
</dbReference>
<evidence type="ECO:0000256" key="10">
    <source>
        <dbReference type="ARBA" id="ARBA00023204"/>
    </source>
</evidence>
<feature type="binding site" evidence="27">
    <location>
        <position position="220"/>
    </location>
    <ligand>
        <name>2-oxoglutarate</name>
        <dbReference type="ChEBI" id="CHEBI:16810"/>
    </ligand>
</feature>
<comment type="catalytic activity">
    <reaction evidence="17">
        <text>a 1,N(2)-etheno-2'-deoxyguanosine in double-stranded DNA + 2-oxoglutarate + O2 + H2O = a 2'-deoxyguanosine in double-stranded DNA + glyoxal + succinate + CO2</text>
        <dbReference type="Rhea" id="RHEA:70487"/>
        <dbReference type="Rhea" id="RHEA-COMP:17910"/>
        <dbReference type="Rhea" id="RHEA-COMP:17912"/>
        <dbReference type="ChEBI" id="CHEBI:15377"/>
        <dbReference type="ChEBI" id="CHEBI:15379"/>
        <dbReference type="ChEBI" id="CHEBI:16526"/>
        <dbReference type="ChEBI" id="CHEBI:16810"/>
        <dbReference type="ChEBI" id="CHEBI:30031"/>
        <dbReference type="ChEBI" id="CHEBI:34779"/>
        <dbReference type="ChEBI" id="CHEBI:85445"/>
        <dbReference type="ChEBI" id="CHEBI:189586"/>
    </reaction>
    <physiologicalReaction direction="left-to-right" evidence="17">
        <dbReference type="Rhea" id="RHEA:70488"/>
    </physiologicalReaction>
</comment>
<evidence type="ECO:0000256" key="18">
    <source>
        <dbReference type="ARBA" id="ARBA00052597"/>
    </source>
</evidence>
<keyword evidence="10" id="KW-0234">DNA repair</keyword>
<evidence type="ECO:0000256" key="21">
    <source>
        <dbReference type="ARBA" id="ARBA00053025"/>
    </source>
</evidence>
<evidence type="ECO:0000256" key="13">
    <source>
        <dbReference type="ARBA" id="ARBA00051165"/>
    </source>
</evidence>
<dbReference type="InterPro" id="IPR032852">
    <property type="entry name" value="ALKBH2"/>
</dbReference>
<sequence length="259" mass="28958">MEKFIVRSGVNDAGSSDSLERRLEQFSLEKVAMRSISAPNLRLSYGVVLPKKLADELYSHCESNIEYNSGELATVQMFGKTVPIPRRQTAYGDHGLTYTFSGNTLPANPWPPLMHRLCLLVSDVADVKFNFVLVNRYKDGQDYVGAHRDGEKDLDRTAPIASLTLGAARDFVFQHQSARKRKLTDNAAGSERKLPENVKLVLEHGSLLLMHPPTNSCWYHSLPGQQIEPTVSTQSTNAAARSLNYSQIQDYGQLKYKKT</sequence>
<keyword evidence="7" id="KW-0223">Dioxygenase</keyword>
<comment type="catalytic activity">
    <reaction evidence="13">
        <text>an N(3)-methyl-2'-deoxycytidine in single-stranded DNA + 2-oxoglutarate + O2 = a 2'-deoxycytidine in single-stranded DNA + formaldehyde + succinate + CO2 + H(+)</text>
        <dbReference type="Rhea" id="RHEA:70435"/>
        <dbReference type="Rhea" id="RHEA-COMP:12846"/>
        <dbReference type="Rhea" id="RHEA-COMP:17894"/>
        <dbReference type="ChEBI" id="CHEBI:15378"/>
        <dbReference type="ChEBI" id="CHEBI:15379"/>
        <dbReference type="ChEBI" id="CHEBI:16526"/>
        <dbReference type="ChEBI" id="CHEBI:16810"/>
        <dbReference type="ChEBI" id="CHEBI:16842"/>
        <dbReference type="ChEBI" id="CHEBI:30031"/>
        <dbReference type="ChEBI" id="CHEBI:85452"/>
        <dbReference type="ChEBI" id="CHEBI:139075"/>
    </reaction>
    <physiologicalReaction direction="left-to-right" evidence="13">
        <dbReference type="Rhea" id="RHEA:70436"/>
    </physiologicalReaction>
</comment>
<dbReference type="FunFam" id="2.60.120.590:FF:000004">
    <property type="entry name" value="DNA oxidative demethylase ALKBH2"/>
    <property type="match status" value="1"/>
</dbReference>
<evidence type="ECO:0000256" key="17">
    <source>
        <dbReference type="ARBA" id="ARBA00051755"/>
    </source>
</evidence>
<evidence type="ECO:0000256" key="2">
    <source>
        <dbReference type="ARBA" id="ARBA00004604"/>
    </source>
</evidence>
<dbReference type="PROSITE" id="PS51471">
    <property type="entry name" value="FE2OG_OXY"/>
    <property type="match status" value="1"/>
</dbReference>
<feature type="binding site" evidence="27">
    <location>
        <begin position="78"/>
        <end position="80"/>
    </location>
    <ligand>
        <name>substrate</name>
    </ligand>
</feature>
<dbReference type="Pfam" id="PF13532">
    <property type="entry name" value="2OG-FeII_Oxy_2"/>
    <property type="match status" value="1"/>
</dbReference>
<comment type="catalytic activity">
    <reaction evidence="21">
        <text>a methylated nucleobase within DNA + 2-oxoglutarate + O2 = a nucleobase within DNA + formaldehyde + succinate + CO2</text>
        <dbReference type="Rhea" id="RHEA:30299"/>
        <dbReference type="Rhea" id="RHEA-COMP:12192"/>
        <dbReference type="Rhea" id="RHEA-COMP:12193"/>
        <dbReference type="ChEBI" id="CHEBI:15379"/>
        <dbReference type="ChEBI" id="CHEBI:16526"/>
        <dbReference type="ChEBI" id="CHEBI:16810"/>
        <dbReference type="ChEBI" id="CHEBI:16842"/>
        <dbReference type="ChEBI" id="CHEBI:30031"/>
        <dbReference type="ChEBI" id="CHEBI:32875"/>
        <dbReference type="ChEBI" id="CHEBI:64428"/>
        <dbReference type="EC" id="1.14.11.33"/>
    </reaction>
    <physiologicalReaction direction="left-to-right" evidence="21">
        <dbReference type="Rhea" id="RHEA:30300"/>
    </physiologicalReaction>
</comment>
<proteinExistence type="predicted"/>
<evidence type="ECO:0000256" key="4">
    <source>
        <dbReference type="ARBA" id="ARBA00022723"/>
    </source>
</evidence>
<dbReference type="GO" id="GO:0035516">
    <property type="term" value="F:broad specificity oxidative DNA demethylase activity"/>
    <property type="evidence" value="ECO:0007669"/>
    <property type="project" value="UniProtKB-EC"/>
</dbReference>
<keyword evidence="11" id="KW-0539">Nucleus</keyword>
<evidence type="ECO:0000256" key="14">
    <source>
        <dbReference type="ARBA" id="ARBA00051189"/>
    </source>
</evidence>
<protein>
    <recommendedName>
        <fullName evidence="24">DNA oxidative demethylase ALKBH2</fullName>
        <ecNumber evidence="23">1.14.11.33</ecNumber>
    </recommendedName>
    <alternativeName>
        <fullName evidence="25">Alkylated DNA repair protein alkB homolog 2</fullName>
    </alternativeName>
    <alternativeName>
        <fullName evidence="26">Alpha-ketoglutarate-dependent dioxygenase alkB homolog 2</fullName>
    </alternativeName>
</protein>
<evidence type="ECO:0000256" key="22">
    <source>
        <dbReference type="ARBA" id="ARBA00062909"/>
    </source>
</evidence>
<dbReference type="AlphaFoldDB" id="A0A914X177"/>
<dbReference type="GO" id="GO:0008198">
    <property type="term" value="F:ferrous iron binding"/>
    <property type="evidence" value="ECO:0007669"/>
    <property type="project" value="TreeGrafter"/>
</dbReference>
<evidence type="ECO:0000256" key="24">
    <source>
        <dbReference type="ARBA" id="ARBA00072134"/>
    </source>
</evidence>
<dbReference type="SUPFAM" id="SSF51197">
    <property type="entry name" value="Clavaminate synthase-like"/>
    <property type="match status" value="1"/>
</dbReference>
<organism evidence="29 30">
    <name type="scientific">Plectus sambesii</name>
    <dbReference type="NCBI Taxonomy" id="2011161"/>
    <lineage>
        <taxon>Eukaryota</taxon>
        <taxon>Metazoa</taxon>
        <taxon>Ecdysozoa</taxon>
        <taxon>Nematoda</taxon>
        <taxon>Chromadorea</taxon>
        <taxon>Plectida</taxon>
        <taxon>Plectina</taxon>
        <taxon>Plectoidea</taxon>
        <taxon>Plectidae</taxon>
        <taxon>Plectus</taxon>
    </lineage>
</organism>
<dbReference type="PANTHER" id="PTHR31573">
    <property type="entry name" value="ALPHA-KETOGLUTARATE-DEPENDENT DIOXYGENASE ALKB HOMOLOG 2"/>
    <property type="match status" value="1"/>
</dbReference>
<feature type="binding site" evidence="27">
    <location>
        <position position="137"/>
    </location>
    <ligand>
        <name>2-oxoglutarate</name>
        <dbReference type="ChEBI" id="CHEBI:16810"/>
    </ligand>
</feature>
<feature type="binding site" evidence="27">
    <location>
        <position position="135"/>
    </location>
    <ligand>
        <name>2-oxoglutarate</name>
        <dbReference type="ChEBI" id="CHEBI:16810"/>
    </ligand>
</feature>
<evidence type="ECO:0000256" key="8">
    <source>
        <dbReference type="ARBA" id="ARBA00023002"/>
    </source>
</evidence>
<dbReference type="Proteomes" id="UP000887566">
    <property type="component" value="Unplaced"/>
</dbReference>
<dbReference type="InterPro" id="IPR037151">
    <property type="entry name" value="AlkB-like_sf"/>
</dbReference>
<evidence type="ECO:0000256" key="19">
    <source>
        <dbReference type="ARBA" id="ARBA00052627"/>
    </source>
</evidence>
<keyword evidence="29" id="KW-1185">Reference proteome</keyword>
<feature type="domain" description="Fe2OG dioxygenase" evidence="28">
    <location>
        <begin position="128"/>
        <end position="249"/>
    </location>
</feature>
<evidence type="ECO:0000256" key="25">
    <source>
        <dbReference type="ARBA" id="ARBA00077989"/>
    </source>
</evidence>
<evidence type="ECO:0000256" key="6">
    <source>
        <dbReference type="ARBA" id="ARBA00022842"/>
    </source>
</evidence>
<dbReference type="WBParaSite" id="PSAMB.scaffold5931size10554.g27551.t1">
    <property type="protein sequence ID" value="PSAMB.scaffold5931size10554.g27551.t1"/>
    <property type="gene ID" value="PSAMB.scaffold5931size10554.g27551"/>
</dbReference>
<evidence type="ECO:0000256" key="1">
    <source>
        <dbReference type="ARBA" id="ARBA00001954"/>
    </source>
</evidence>
<comment type="catalytic activity">
    <reaction evidence="20">
        <text>an N(1)-methyl-2'-deoxyadenosine in double-stranded DNA + 2-oxoglutarate + O2 = a 2'-deoxyadenosine in double-stranded DNA + formaldehyde + succinate + CO2 + H(+)</text>
        <dbReference type="Rhea" id="RHEA:70443"/>
        <dbReference type="Rhea" id="RHEA-COMP:14236"/>
        <dbReference type="Rhea" id="RHEA-COMP:17897"/>
        <dbReference type="ChEBI" id="CHEBI:15378"/>
        <dbReference type="ChEBI" id="CHEBI:15379"/>
        <dbReference type="ChEBI" id="CHEBI:16526"/>
        <dbReference type="ChEBI" id="CHEBI:16810"/>
        <dbReference type="ChEBI" id="CHEBI:16842"/>
        <dbReference type="ChEBI" id="CHEBI:30031"/>
        <dbReference type="ChEBI" id="CHEBI:90615"/>
        <dbReference type="ChEBI" id="CHEBI:139096"/>
    </reaction>
    <physiologicalReaction direction="left-to-right" evidence="20">
        <dbReference type="Rhea" id="RHEA:70444"/>
    </physiologicalReaction>
</comment>
<evidence type="ECO:0000256" key="20">
    <source>
        <dbReference type="ARBA" id="ARBA00052800"/>
    </source>
</evidence>
<feature type="binding site" evidence="27">
    <location>
        <position position="147"/>
    </location>
    <ligand>
        <name>2-oxoglutarate</name>
        <dbReference type="ChEBI" id="CHEBI:16810"/>
    </ligand>
</feature>
<evidence type="ECO:0000313" key="29">
    <source>
        <dbReference type="Proteomes" id="UP000887566"/>
    </source>
</evidence>
<evidence type="ECO:0000256" key="9">
    <source>
        <dbReference type="ARBA" id="ARBA00023004"/>
    </source>
</evidence>
<evidence type="ECO:0000256" key="23">
    <source>
        <dbReference type="ARBA" id="ARBA00066725"/>
    </source>
</evidence>
<keyword evidence="8" id="KW-0560">Oxidoreductase</keyword>
<comment type="catalytic activity">
    <reaction evidence="19">
        <text>a 1,N(6)-etheno-2'-deoxyadenosine in double-stranded DNA + 2-oxoglutarate + O2 + H2O = a 2'-deoxyadenosine in double-stranded DNA + glyoxal + succinate + CO2</text>
        <dbReference type="Rhea" id="RHEA:70463"/>
        <dbReference type="Rhea" id="RHEA-COMP:17897"/>
        <dbReference type="Rhea" id="RHEA-COMP:17903"/>
        <dbReference type="ChEBI" id="CHEBI:15377"/>
        <dbReference type="ChEBI" id="CHEBI:15379"/>
        <dbReference type="ChEBI" id="CHEBI:16526"/>
        <dbReference type="ChEBI" id="CHEBI:16810"/>
        <dbReference type="ChEBI" id="CHEBI:30031"/>
        <dbReference type="ChEBI" id="CHEBI:34779"/>
        <dbReference type="ChEBI" id="CHEBI:90615"/>
        <dbReference type="ChEBI" id="CHEBI:189583"/>
    </reaction>
    <physiologicalReaction direction="left-to-right" evidence="19">
        <dbReference type="Rhea" id="RHEA:70464"/>
    </physiologicalReaction>
</comment>
<reference evidence="30" key="1">
    <citation type="submission" date="2022-11" db="UniProtKB">
        <authorList>
            <consortium name="WormBaseParasite"/>
        </authorList>
    </citation>
    <scope>IDENTIFICATION</scope>
</reference>
<accession>A0A914X177</accession>
<comment type="subunit">
    <text evidence="22">Interacts with PCNA homotrimer; this interaction is enhanced during the S-phase of the cell cycle. Interacts with nucleolar proteins NCL, UBTF and NPM1. Interacts with XRCC5-XRCC6 heterodimer.</text>
</comment>
<keyword evidence="6" id="KW-0460">Magnesium</keyword>
<comment type="cofactor">
    <cofactor evidence="1">
        <name>Fe(2+)</name>
        <dbReference type="ChEBI" id="CHEBI:29033"/>
    </cofactor>
</comment>
<dbReference type="GO" id="GO:0051747">
    <property type="term" value="F:cytosine C-5 DNA demethylase activity"/>
    <property type="evidence" value="ECO:0007669"/>
    <property type="project" value="UniProtKB-ARBA"/>
</dbReference>
<comment type="catalytic activity">
    <reaction evidence="15">
        <text>an N(3)-methyl-2'-deoxycytidine in double-stranded DNA + 2-oxoglutarate + O2 = a 2'-deoxycytidine in double-stranded DNA + formaldehyde + succinate + CO2 + H(+)</text>
        <dbReference type="Rhea" id="RHEA:70439"/>
        <dbReference type="Rhea" id="RHEA-COMP:14237"/>
        <dbReference type="Rhea" id="RHEA-COMP:17070"/>
        <dbReference type="ChEBI" id="CHEBI:15378"/>
        <dbReference type="ChEBI" id="CHEBI:15379"/>
        <dbReference type="ChEBI" id="CHEBI:16526"/>
        <dbReference type="ChEBI" id="CHEBI:16810"/>
        <dbReference type="ChEBI" id="CHEBI:16842"/>
        <dbReference type="ChEBI" id="CHEBI:30031"/>
        <dbReference type="ChEBI" id="CHEBI:85452"/>
        <dbReference type="ChEBI" id="CHEBI:139075"/>
    </reaction>
    <physiologicalReaction direction="left-to-right" evidence="15">
        <dbReference type="Rhea" id="RHEA:70440"/>
    </physiologicalReaction>
</comment>
<comment type="catalytic activity">
    <reaction evidence="12">
        <text>an N(1)-methyl-2'-deoxyadenosine in single-stranded DNA + 2-oxoglutarate + O2 = a 2'-deoxyadenosine in single-stranded DNA + formaldehyde + succinate + CO2 + H(+)</text>
        <dbReference type="Rhea" id="RHEA:70447"/>
        <dbReference type="Rhea" id="RHEA-COMP:17895"/>
        <dbReference type="Rhea" id="RHEA-COMP:17896"/>
        <dbReference type="ChEBI" id="CHEBI:15378"/>
        <dbReference type="ChEBI" id="CHEBI:15379"/>
        <dbReference type="ChEBI" id="CHEBI:16526"/>
        <dbReference type="ChEBI" id="CHEBI:16810"/>
        <dbReference type="ChEBI" id="CHEBI:16842"/>
        <dbReference type="ChEBI" id="CHEBI:30031"/>
        <dbReference type="ChEBI" id="CHEBI:90615"/>
        <dbReference type="ChEBI" id="CHEBI:139096"/>
    </reaction>
    <physiologicalReaction direction="left-to-right" evidence="12">
        <dbReference type="Rhea" id="RHEA:70448"/>
    </physiologicalReaction>
</comment>